<organism evidence="1 2">
    <name type="scientific">Candidatus Daviesbacteria bacterium RIFCSPHIGHO2_02_FULL_39_12</name>
    <dbReference type="NCBI Taxonomy" id="1797770"/>
    <lineage>
        <taxon>Bacteria</taxon>
        <taxon>Candidatus Daviesiibacteriota</taxon>
    </lineage>
</organism>
<sequence>MLDNIQLILSLRGLPPLVVMPFLAKKPYISFKVNFPVENFSKTSLIKGDFFLSTTIIFLLSAVKIFL</sequence>
<dbReference type="Proteomes" id="UP000177042">
    <property type="component" value="Unassembled WGS sequence"/>
</dbReference>
<dbReference type="EMBL" id="MFCX01000015">
    <property type="protein sequence ID" value="OGE26153.1"/>
    <property type="molecule type" value="Genomic_DNA"/>
</dbReference>
<proteinExistence type="predicted"/>
<evidence type="ECO:0000313" key="1">
    <source>
        <dbReference type="EMBL" id="OGE26153.1"/>
    </source>
</evidence>
<evidence type="ECO:0000313" key="2">
    <source>
        <dbReference type="Proteomes" id="UP000177042"/>
    </source>
</evidence>
<accession>A0A1F5JC25</accession>
<dbReference type="AlphaFoldDB" id="A0A1F5JC25"/>
<name>A0A1F5JC25_9BACT</name>
<protein>
    <submittedName>
        <fullName evidence="1">Uncharacterized protein</fullName>
    </submittedName>
</protein>
<gene>
    <name evidence="1" type="ORF">A3C26_01345</name>
</gene>
<reference evidence="1 2" key="1">
    <citation type="journal article" date="2016" name="Nat. Commun.">
        <title>Thousands of microbial genomes shed light on interconnected biogeochemical processes in an aquifer system.</title>
        <authorList>
            <person name="Anantharaman K."/>
            <person name="Brown C.T."/>
            <person name="Hug L.A."/>
            <person name="Sharon I."/>
            <person name="Castelle C.J."/>
            <person name="Probst A.J."/>
            <person name="Thomas B.C."/>
            <person name="Singh A."/>
            <person name="Wilkins M.J."/>
            <person name="Karaoz U."/>
            <person name="Brodie E.L."/>
            <person name="Williams K.H."/>
            <person name="Hubbard S.S."/>
            <person name="Banfield J.F."/>
        </authorList>
    </citation>
    <scope>NUCLEOTIDE SEQUENCE [LARGE SCALE GENOMIC DNA]</scope>
</reference>
<comment type="caution">
    <text evidence="1">The sequence shown here is derived from an EMBL/GenBank/DDBJ whole genome shotgun (WGS) entry which is preliminary data.</text>
</comment>